<evidence type="ECO:0000313" key="3">
    <source>
        <dbReference type="Proteomes" id="UP000479190"/>
    </source>
</evidence>
<evidence type="ECO:0000313" key="2">
    <source>
        <dbReference type="EMBL" id="CAB0032542.1"/>
    </source>
</evidence>
<organism evidence="2 3">
    <name type="scientific">Trichogramma brassicae</name>
    <dbReference type="NCBI Taxonomy" id="86971"/>
    <lineage>
        <taxon>Eukaryota</taxon>
        <taxon>Metazoa</taxon>
        <taxon>Ecdysozoa</taxon>
        <taxon>Arthropoda</taxon>
        <taxon>Hexapoda</taxon>
        <taxon>Insecta</taxon>
        <taxon>Pterygota</taxon>
        <taxon>Neoptera</taxon>
        <taxon>Endopterygota</taxon>
        <taxon>Hymenoptera</taxon>
        <taxon>Apocrita</taxon>
        <taxon>Proctotrupomorpha</taxon>
        <taxon>Chalcidoidea</taxon>
        <taxon>Trichogrammatidae</taxon>
        <taxon>Trichogramma</taxon>
    </lineage>
</organism>
<gene>
    <name evidence="2" type="ORF">TBRA_LOCUS4475</name>
</gene>
<proteinExistence type="predicted"/>
<dbReference type="EMBL" id="CADCXV010000681">
    <property type="protein sequence ID" value="CAB0032542.1"/>
    <property type="molecule type" value="Genomic_DNA"/>
</dbReference>
<feature type="region of interest" description="Disordered" evidence="1">
    <location>
        <begin position="369"/>
        <end position="411"/>
    </location>
</feature>
<sequence length="531" mass="59746">MSRRKSRKGICDPSKMGIWFVAWLIVNEEAIKKKIRRLAKRPINPKILKNFTNPYLKIQIETHSISPLTNRRVTNGSRAWLLRAIAIVNNYRGANGSDSEDDNPTIIKLPIIEGRKDALRLMLDNGATVNLLKVSTVADNVEVFTNSRLTLGDTGLRRRSHPINPMSAIPEETASTTVLTDEIEEQESPVDALPLVDPRYSALRQDFTCTEMSSDEITAQETKKKSYTEGTDIYTAQRAIIITAPPTTDSNISIGEDTTEGTEEIFTQLSDAELLKAATEINTSQRLINQKSAEFEDLTNEEELEGAELANKTYFSEGDQADEATRDYLDSIDTFDERNFTDKTLTEKVNRLVTQALYATDDSQILRGGDGNISNIQRTNNTNNRPVMETPKFKSTPLPQRITDQQSSKGIQKLQDDTPVVLNFTQPPITDCPIFIPIPIDETPINQYKPAYITTDNISDKEETDLKSHNHNITISRNSLTYKRDNYIHFISQDCGPYTKNSRLLSDIGAIDYKRNSISKTSNRSNIVDQT</sequence>
<feature type="compositionally biased region" description="Polar residues" evidence="1">
    <location>
        <begin position="372"/>
        <end position="385"/>
    </location>
</feature>
<accession>A0A6H5I3G9</accession>
<keyword evidence="3" id="KW-1185">Reference proteome</keyword>
<protein>
    <submittedName>
        <fullName evidence="2">Uncharacterized protein</fullName>
    </submittedName>
</protein>
<dbReference type="AlphaFoldDB" id="A0A6H5I3G9"/>
<evidence type="ECO:0000256" key="1">
    <source>
        <dbReference type="SAM" id="MobiDB-lite"/>
    </source>
</evidence>
<name>A0A6H5I3G9_9HYME</name>
<dbReference type="Proteomes" id="UP000479190">
    <property type="component" value="Unassembled WGS sequence"/>
</dbReference>
<reference evidence="2 3" key="1">
    <citation type="submission" date="2020-02" db="EMBL/GenBank/DDBJ databases">
        <authorList>
            <person name="Ferguson B K."/>
        </authorList>
    </citation>
    <scope>NUCLEOTIDE SEQUENCE [LARGE SCALE GENOMIC DNA]</scope>
</reference>